<evidence type="ECO:0000313" key="3">
    <source>
        <dbReference type="Proteomes" id="UP000467236"/>
    </source>
</evidence>
<organism evidence="2 3">
    <name type="scientific">Mycobacterium shinjukuense</name>
    <dbReference type="NCBI Taxonomy" id="398694"/>
    <lineage>
        <taxon>Bacteria</taxon>
        <taxon>Bacillati</taxon>
        <taxon>Actinomycetota</taxon>
        <taxon>Actinomycetes</taxon>
        <taxon>Mycobacteriales</taxon>
        <taxon>Mycobacteriaceae</taxon>
        <taxon>Mycobacterium</taxon>
    </lineage>
</organism>
<feature type="transmembrane region" description="Helical" evidence="1">
    <location>
        <begin position="330"/>
        <end position="356"/>
    </location>
</feature>
<keyword evidence="1" id="KW-0472">Membrane</keyword>
<protein>
    <recommendedName>
        <fullName evidence="4">DUF2330 domain-containing protein</fullName>
    </recommendedName>
</protein>
<proteinExistence type="predicted"/>
<evidence type="ECO:0000313" key="2">
    <source>
        <dbReference type="EMBL" id="BBX75833.1"/>
    </source>
</evidence>
<keyword evidence="3" id="KW-1185">Reference proteome</keyword>
<sequence length="368" mass="38464">MAAVTVPGSIGGMTVLRVCRSAVVVVVAALGLAATVLATPSHACACGAAIAPGDAQATLNQEVALVHWDGTSETILMQLSMNAATDNVALVVPTPTPATVAAGDGATFLELDRLTAPQIQHQRRWSLGIGLGASAPRGDALAAKPPDVITRVVLGPLEATTLAGGDLAGLQEWLSDNGYAIRPAVSQALDPYVRDGWAFVAIRLTSAAPIVGGLNPLRLTFRSSELVYPMRLSVAAPGPQHVVVFTLSDHRQQRTDADAGNQTTRLQFAGNIADAVADPVLRELTSNHGGYLTKTRVDIYQTSQISSDFTFGDAPDDNAYRQAYTVYDDVIIPVVVVLAGGLLVAAIAATAIFVAVRRHRRRAAGPLR</sequence>
<dbReference type="KEGG" id="mshj:MSHI_37390"/>
<accession>A0A7I7MWG5</accession>
<keyword evidence="1" id="KW-0812">Transmembrane</keyword>
<dbReference type="AlphaFoldDB" id="A0A7I7MWG5"/>
<dbReference type="Pfam" id="PF10092">
    <property type="entry name" value="DUF2330"/>
    <property type="match status" value="1"/>
</dbReference>
<reference evidence="2 3" key="1">
    <citation type="journal article" date="2019" name="Emerg. Microbes Infect.">
        <title>Comprehensive subspecies identification of 175 nontuberculous mycobacteria species based on 7547 genomic profiles.</title>
        <authorList>
            <person name="Matsumoto Y."/>
            <person name="Kinjo T."/>
            <person name="Motooka D."/>
            <person name="Nabeya D."/>
            <person name="Jung N."/>
            <person name="Uechi K."/>
            <person name="Horii T."/>
            <person name="Iida T."/>
            <person name="Fujita J."/>
            <person name="Nakamura S."/>
        </authorList>
    </citation>
    <scope>NUCLEOTIDE SEQUENCE [LARGE SCALE GENOMIC DNA]</scope>
    <source>
        <strain evidence="2 3">JCM 14233</strain>
    </source>
</reference>
<name>A0A7I7MWG5_9MYCO</name>
<gene>
    <name evidence="2" type="ORF">MSHI_37390</name>
</gene>
<evidence type="ECO:0008006" key="4">
    <source>
        <dbReference type="Google" id="ProtNLM"/>
    </source>
</evidence>
<dbReference type="InterPro" id="IPR019283">
    <property type="entry name" value="DUF2330"/>
</dbReference>
<keyword evidence="1" id="KW-1133">Transmembrane helix</keyword>
<dbReference type="EMBL" id="AP022575">
    <property type="protein sequence ID" value="BBX75833.1"/>
    <property type="molecule type" value="Genomic_DNA"/>
</dbReference>
<dbReference type="Proteomes" id="UP000467236">
    <property type="component" value="Chromosome"/>
</dbReference>
<evidence type="ECO:0000256" key="1">
    <source>
        <dbReference type="SAM" id="Phobius"/>
    </source>
</evidence>